<dbReference type="PANTHER" id="PTHR13090">
    <property type="entry name" value="ARGININE-HYDROXYLASE NDUFAF5, MITOCHONDRIAL"/>
    <property type="match status" value="1"/>
</dbReference>
<proteinExistence type="predicted"/>
<dbReference type="Proteomes" id="UP000183649">
    <property type="component" value="Unassembled WGS sequence"/>
</dbReference>
<dbReference type="AlphaFoldDB" id="A0A0K6HQY3"/>
<keyword evidence="4" id="KW-1185">Reference proteome</keyword>
<dbReference type="GO" id="GO:0008168">
    <property type="term" value="F:methyltransferase activity"/>
    <property type="evidence" value="ECO:0007669"/>
    <property type="project" value="UniProtKB-KW"/>
</dbReference>
<keyword evidence="2 3" id="KW-0808">Transferase</keyword>
<dbReference type="STRING" id="339866.GCA_001418255_00132"/>
<dbReference type="InterPro" id="IPR050602">
    <property type="entry name" value="Malonyl-ACP_OMT"/>
</dbReference>
<evidence type="ECO:0000256" key="1">
    <source>
        <dbReference type="ARBA" id="ARBA00022603"/>
    </source>
</evidence>
<dbReference type="SUPFAM" id="SSF53335">
    <property type="entry name" value="S-adenosyl-L-methionine-dependent methyltransferases"/>
    <property type="match status" value="1"/>
</dbReference>
<reference evidence="4" key="1">
    <citation type="submission" date="2015-08" db="EMBL/GenBank/DDBJ databases">
        <authorList>
            <person name="Varghese N."/>
        </authorList>
    </citation>
    <scope>NUCLEOTIDE SEQUENCE [LARGE SCALE GENOMIC DNA]</scope>
    <source>
        <strain evidence="4">DSM 18181</strain>
    </source>
</reference>
<dbReference type="PANTHER" id="PTHR13090:SF1">
    <property type="entry name" value="ARGININE-HYDROXYLASE NDUFAF5, MITOCHONDRIAL"/>
    <property type="match status" value="1"/>
</dbReference>
<organism evidence="3 4">
    <name type="scientific">Thiomonas bhubaneswarensis</name>
    <dbReference type="NCBI Taxonomy" id="339866"/>
    <lineage>
        <taxon>Bacteria</taxon>
        <taxon>Pseudomonadati</taxon>
        <taxon>Pseudomonadota</taxon>
        <taxon>Betaproteobacteria</taxon>
        <taxon>Burkholderiales</taxon>
        <taxon>Thiomonas</taxon>
    </lineage>
</organism>
<sequence>MDRPDQVLAAQQQARWLAAVACARDRLARFPAPFIWQEAARRMAERLPLLRAQARRVLDAGCAWGDGLDLLRKQYPEAVILGYEPSPRLAEVAARRFARGGWMRWFGRSQTVQVQAVDAADPEYPAQADILWSNLYLDWQRDRAPVLTAWRRQLVPEGALFFTTFGPDTLKELGEVCRALGYPSQPMAFPDMHDLGDELVQAGFADPVMDMELVRMTWASAEAALEELRALGAVPHPAHAPGLRTPRAWQRLLRALNDTRQSDGRITLTFELVYGHAFRPRTERARDGAATFDLEQLRNTARQPGLPAPQRRR</sequence>
<dbReference type="OrthoDB" id="9760689at2"/>
<name>A0A0K6HQY3_9BURK</name>
<dbReference type="GO" id="GO:0032259">
    <property type="term" value="P:methylation"/>
    <property type="evidence" value="ECO:0007669"/>
    <property type="project" value="UniProtKB-KW"/>
</dbReference>
<dbReference type="CDD" id="cd02440">
    <property type="entry name" value="AdoMet_MTases"/>
    <property type="match status" value="1"/>
</dbReference>
<protein>
    <submittedName>
        <fullName evidence="3">Methyltransferase domain</fullName>
    </submittedName>
</protein>
<keyword evidence="1 3" id="KW-0489">Methyltransferase</keyword>
<dbReference type="RefSeq" id="WP_055449103.1">
    <property type="nucleotide sequence ID" value="NZ_CYHF01000001.1"/>
</dbReference>
<evidence type="ECO:0000313" key="4">
    <source>
        <dbReference type="Proteomes" id="UP000183649"/>
    </source>
</evidence>
<dbReference type="EMBL" id="CYHF01000001">
    <property type="protein sequence ID" value="CUA93178.1"/>
    <property type="molecule type" value="Genomic_DNA"/>
</dbReference>
<accession>A0A0K6HQY3</accession>
<dbReference type="Pfam" id="PF13489">
    <property type="entry name" value="Methyltransf_23"/>
    <property type="match status" value="1"/>
</dbReference>
<evidence type="ECO:0000256" key="2">
    <source>
        <dbReference type="ARBA" id="ARBA00022679"/>
    </source>
</evidence>
<dbReference type="Gene3D" id="3.40.50.150">
    <property type="entry name" value="Vaccinia Virus protein VP39"/>
    <property type="match status" value="1"/>
</dbReference>
<gene>
    <name evidence="3" type="ORF">Ga0061069_101133</name>
</gene>
<dbReference type="InterPro" id="IPR029063">
    <property type="entry name" value="SAM-dependent_MTases_sf"/>
</dbReference>
<evidence type="ECO:0000313" key="3">
    <source>
        <dbReference type="EMBL" id="CUA93178.1"/>
    </source>
</evidence>